<evidence type="ECO:0000256" key="6">
    <source>
        <dbReference type="SAM" id="Phobius"/>
    </source>
</evidence>
<evidence type="ECO:0000256" key="2">
    <source>
        <dbReference type="ARBA" id="ARBA00022692"/>
    </source>
</evidence>
<dbReference type="PROSITE" id="PS01005">
    <property type="entry name" value="FORMATE_NITRITE_TP_1"/>
    <property type="match status" value="1"/>
</dbReference>
<sequence>MKTPYEITKSLYNKAICFLEKPTKEIFIGGILAGIFVSLAAVTSVTVCCDMNSYFGNGFTKLIFGIVFSLGLILIVLSGSELFTGSNLYIVPIYKNKKYIKKLFTNWILVYISNLIGALIVIYLILHTGIFDDKSISTYMINITKSKLNLTISQAFIRGILCNFLVCLAVRVGESSDEVSGKIIGFIYVIGAFVINSFEHSIANMFFIPMGIILGANEGIYFSWQTFILKNLLPVTLGNIVGGAFLVGTVYYIMHHKCFCNENKCTELKNNRSDKYGDFTA</sequence>
<keyword evidence="8" id="KW-1185">Reference proteome</keyword>
<dbReference type="EMBL" id="JAPQER010000010">
    <property type="protein sequence ID" value="MCY6485777.1"/>
    <property type="molecule type" value="Genomic_DNA"/>
</dbReference>
<feature type="transmembrane region" description="Helical" evidence="6">
    <location>
        <begin position="205"/>
        <end position="224"/>
    </location>
</feature>
<feature type="transmembrane region" description="Helical" evidence="6">
    <location>
        <begin position="62"/>
        <end position="84"/>
    </location>
</feature>
<dbReference type="PROSITE" id="PS01006">
    <property type="entry name" value="FORMATE_NITRITE_TP_2"/>
    <property type="match status" value="1"/>
</dbReference>
<dbReference type="Pfam" id="PF01226">
    <property type="entry name" value="Form_Nir_trans"/>
    <property type="match status" value="1"/>
</dbReference>
<dbReference type="PANTHER" id="PTHR30520:SF6">
    <property type="entry name" value="FORMATE_NITRATE FAMILY TRANSPORTER (EUROFUNG)"/>
    <property type="match status" value="1"/>
</dbReference>
<reference evidence="7" key="1">
    <citation type="submission" date="2022-12" db="EMBL/GenBank/DDBJ databases">
        <authorList>
            <person name="Wang J."/>
        </authorList>
    </citation>
    <scope>NUCLEOTIDE SEQUENCE</scope>
    <source>
        <strain evidence="7">HY-45-18</strain>
    </source>
</reference>
<dbReference type="InterPro" id="IPR000292">
    <property type="entry name" value="For/NO2_transpt"/>
</dbReference>
<evidence type="ECO:0000256" key="4">
    <source>
        <dbReference type="ARBA" id="ARBA00023136"/>
    </source>
</evidence>
<dbReference type="RefSeq" id="WP_268042417.1">
    <property type="nucleotide sequence ID" value="NZ_JAPQER010000010.1"/>
</dbReference>
<comment type="subcellular location">
    <subcellularLocation>
        <location evidence="1">Membrane</location>
        <topology evidence="1">Multi-pass membrane protein</topology>
    </subcellularLocation>
</comment>
<name>A0ABT4D3F9_9CLOT</name>
<feature type="transmembrane region" description="Helical" evidence="6">
    <location>
        <begin position="155"/>
        <end position="173"/>
    </location>
</feature>
<comment type="similarity">
    <text evidence="5">Belongs to the FNT transporter (TC 1.A.16) family.</text>
</comment>
<dbReference type="Proteomes" id="UP001078443">
    <property type="component" value="Unassembled WGS sequence"/>
</dbReference>
<keyword evidence="4 6" id="KW-0472">Membrane</keyword>
<feature type="transmembrane region" description="Helical" evidence="6">
    <location>
        <begin position="236"/>
        <end position="254"/>
    </location>
</feature>
<evidence type="ECO:0000256" key="1">
    <source>
        <dbReference type="ARBA" id="ARBA00004141"/>
    </source>
</evidence>
<keyword evidence="3 6" id="KW-1133">Transmembrane helix</keyword>
<evidence type="ECO:0000313" key="7">
    <source>
        <dbReference type="EMBL" id="MCY6485777.1"/>
    </source>
</evidence>
<dbReference type="PANTHER" id="PTHR30520">
    <property type="entry name" value="FORMATE TRANSPORTER-RELATED"/>
    <property type="match status" value="1"/>
</dbReference>
<protein>
    <submittedName>
        <fullName evidence="7">Formate/nitrite transporter family protein</fullName>
    </submittedName>
</protein>
<feature type="transmembrane region" description="Helical" evidence="6">
    <location>
        <begin position="104"/>
        <end position="126"/>
    </location>
</feature>
<organism evidence="7 8">
    <name type="scientific">Clostridium aestuarii</name>
    <dbReference type="NCBI Taxonomy" id="338193"/>
    <lineage>
        <taxon>Bacteria</taxon>
        <taxon>Bacillati</taxon>
        <taxon>Bacillota</taxon>
        <taxon>Clostridia</taxon>
        <taxon>Eubacteriales</taxon>
        <taxon>Clostridiaceae</taxon>
        <taxon>Clostridium</taxon>
    </lineage>
</organism>
<keyword evidence="2 6" id="KW-0812">Transmembrane</keyword>
<evidence type="ECO:0000313" key="8">
    <source>
        <dbReference type="Proteomes" id="UP001078443"/>
    </source>
</evidence>
<evidence type="ECO:0000256" key="5">
    <source>
        <dbReference type="ARBA" id="ARBA00049660"/>
    </source>
</evidence>
<accession>A0ABT4D3F9</accession>
<dbReference type="InterPro" id="IPR024002">
    <property type="entry name" value="For/NO2_transpt_CS"/>
</dbReference>
<dbReference type="Gene3D" id="1.20.1080.10">
    <property type="entry name" value="Glycerol uptake facilitator protein"/>
    <property type="match status" value="1"/>
</dbReference>
<dbReference type="InterPro" id="IPR023271">
    <property type="entry name" value="Aquaporin-like"/>
</dbReference>
<feature type="transmembrane region" description="Helical" evidence="6">
    <location>
        <begin position="179"/>
        <end position="198"/>
    </location>
</feature>
<gene>
    <name evidence="7" type="ORF">OW763_15755</name>
</gene>
<proteinExistence type="inferred from homology"/>
<feature type="transmembrane region" description="Helical" evidence="6">
    <location>
        <begin position="26"/>
        <end position="50"/>
    </location>
</feature>
<evidence type="ECO:0000256" key="3">
    <source>
        <dbReference type="ARBA" id="ARBA00022989"/>
    </source>
</evidence>
<comment type="caution">
    <text evidence="7">The sequence shown here is derived from an EMBL/GenBank/DDBJ whole genome shotgun (WGS) entry which is preliminary data.</text>
</comment>